<gene>
    <name evidence="3" type="ORF">GGR30_000647</name>
</gene>
<dbReference type="GO" id="GO:0004803">
    <property type="term" value="F:transposase activity"/>
    <property type="evidence" value="ECO:0007669"/>
    <property type="project" value="InterPro"/>
</dbReference>
<proteinExistence type="predicted"/>
<dbReference type="GO" id="GO:0003677">
    <property type="term" value="F:DNA binding"/>
    <property type="evidence" value="ECO:0007669"/>
    <property type="project" value="InterPro"/>
</dbReference>
<dbReference type="Pfam" id="PF01548">
    <property type="entry name" value="DEDD_Tnp_IS110"/>
    <property type="match status" value="1"/>
</dbReference>
<dbReference type="InterPro" id="IPR002525">
    <property type="entry name" value="Transp_IS110-like_N"/>
</dbReference>
<dbReference type="Pfam" id="PF02371">
    <property type="entry name" value="Transposase_20"/>
    <property type="match status" value="1"/>
</dbReference>
<evidence type="ECO:0000259" key="2">
    <source>
        <dbReference type="Pfam" id="PF02371"/>
    </source>
</evidence>
<evidence type="ECO:0000313" key="4">
    <source>
        <dbReference type="Proteomes" id="UP000530571"/>
    </source>
</evidence>
<dbReference type="GO" id="GO:0006313">
    <property type="term" value="P:DNA transposition"/>
    <property type="evidence" value="ECO:0007669"/>
    <property type="project" value="InterPro"/>
</dbReference>
<dbReference type="Proteomes" id="UP000530571">
    <property type="component" value="Unassembled WGS sequence"/>
</dbReference>
<organism evidence="3 4">
    <name type="scientific">Martelella radicis</name>
    <dbReference type="NCBI Taxonomy" id="1397476"/>
    <lineage>
        <taxon>Bacteria</taxon>
        <taxon>Pseudomonadati</taxon>
        <taxon>Pseudomonadota</taxon>
        <taxon>Alphaproteobacteria</taxon>
        <taxon>Hyphomicrobiales</taxon>
        <taxon>Aurantimonadaceae</taxon>
        <taxon>Martelella</taxon>
    </lineage>
</organism>
<dbReference type="NCBIfam" id="NF033542">
    <property type="entry name" value="transpos_IS110"/>
    <property type="match status" value="1"/>
</dbReference>
<protein>
    <submittedName>
        <fullName evidence="3">Transposase</fullName>
    </submittedName>
</protein>
<keyword evidence="4" id="KW-1185">Reference proteome</keyword>
<dbReference type="PANTHER" id="PTHR33055:SF3">
    <property type="entry name" value="PUTATIVE TRANSPOSASE FOR IS117-RELATED"/>
    <property type="match status" value="1"/>
</dbReference>
<feature type="domain" description="Transposase IS110-like N-terminal" evidence="1">
    <location>
        <begin position="8"/>
        <end position="155"/>
    </location>
</feature>
<evidence type="ECO:0000313" key="3">
    <source>
        <dbReference type="EMBL" id="MBB4120752.1"/>
    </source>
</evidence>
<dbReference type="EMBL" id="JACIDZ010000001">
    <property type="protein sequence ID" value="MBB4120752.1"/>
    <property type="molecule type" value="Genomic_DNA"/>
</dbReference>
<feature type="domain" description="Transposase IS116/IS110/IS902 C-terminal" evidence="2">
    <location>
        <begin position="224"/>
        <end position="298"/>
    </location>
</feature>
<evidence type="ECO:0000259" key="1">
    <source>
        <dbReference type="Pfam" id="PF01548"/>
    </source>
</evidence>
<sequence>MGEDTLFVGLDVHKETIAVAVAEGIRGGEVRYLGEIKNSHEAVRRLVAKLGKHEAIPRFCYEAGPCGYVLHRQLTDLGQVCIVVAPSLTPARPGDRVKTDRRDAVLLARLHRADELTAVWVPDEGHEAIRDLVRARTSAMENRRRARQQLAGFLLRHGRIYRSGLNWTKKHRLWLSTLRFGHPAHQIVLQEYVDAVDDADKRLSRLETQIKMLIPEWSLGPVVQAIQAMRGVRLISAVTIVAETGDINRFDTPRQFMSYLGLVPSEYSSGGSTRRGGITKAGPKEARRVLIEGAWAYRCHAAVGSEHSGRLEALPKPVRDIAWKAQIRLCARYRRLSSRGKVQTVVTTAIAREMAAFIWAIARHVHPAAPAA</sequence>
<comment type="caution">
    <text evidence="3">The sequence shown here is derived from an EMBL/GenBank/DDBJ whole genome shotgun (WGS) entry which is preliminary data.</text>
</comment>
<dbReference type="AlphaFoldDB" id="A0A7W6KGR5"/>
<reference evidence="3 4" key="1">
    <citation type="submission" date="2020-08" db="EMBL/GenBank/DDBJ databases">
        <title>Genomic Encyclopedia of Type Strains, Phase IV (KMG-IV): sequencing the most valuable type-strain genomes for metagenomic binning, comparative biology and taxonomic classification.</title>
        <authorList>
            <person name="Goeker M."/>
        </authorList>
    </citation>
    <scope>NUCLEOTIDE SEQUENCE [LARGE SCALE GENOMIC DNA]</scope>
    <source>
        <strain evidence="3 4">DSM 28101</strain>
    </source>
</reference>
<dbReference type="InterPro" id="IPR047650">
    <property type="entry name" value="Transpos_IS110"/>
</dbReference>
<dbReference type="RefSeq" id="WP_183482482.1">
    <property type="nucleotide sequence ID" value="NZ_JACIDZ010000001.1"/>
</dbReference>
<accession>A0A7W6KGR5</accession>
<dbReference type="PANTHER" id="PTHR33055">
    <property type="entry name" value="TRANSPOSASE FOR INSERTION SEQUENCE ELEMENT IS1111A"/>
    <property type="match status" value="1"/>
</dbReference>
<dbReference type="InterPro" id="IPR003346">
    <property type="entry name" value="Transposase_20"/>
</dbReference>
<name>A0A7W6KGR5_9HYPH</name>